<evidence type="ECO:0000313" key="9">
    <source>
        <dbReference type="Proteomes" id="UP000192569"/>
    </source>
</evidence>
<dbReference type="PROSITE" id="PS50045">
    <property type="entry name" value="SIGMA54_INTERACT_4"/>
    <property type="match status" value="1"/>
</dbReference>
<dbReference type="SUPFAM" id="SSF52540">
    <property type="entry name" value="P-loop containing nucleoside triphosphate hydrolases"/>
    <property type="match status" value="1"/>
</dbReference>
<dbReference type="Pfam" id="PF25601">
    <property type="entry name" value="AAA_lid_14"/>
    <property type="match status" value="1"/>
</dbReference>
<keyword evidence="3" id="KW-0805">Transcription regulation</keyword>
<dbReference type="Gene3D" id="1.10.8.60">
    <property type="match status" value="1"/>
</dbReference>
<dbReference type="PANTHER" id="PTHR32071:SF74">
    <property type="entry name" value="TRANSCRIPTIONAL ACTIVATOR ROCR"/>
    <property type="match status" value="1"/>
</dbReference>
<dbReference type="Gene3D" id="1.10.10.60">
    <property type="entry name" value="Homeodomain-like"/>
    <property type="match status" value="1"/>
</dbReference>
<dbReference type="Pfam" id="PF02954">
    <property type="entry name" value="HTH_8"/>
    <property type="match status" value="1"/>
</dbReference>
<evidence type="ECO:0000259" key="7">
    <source>
        <dbReference type="PROSITE" id="PS50112"/>
    </source>
</evidence>
<gene>
    <name evidence="8" type="ORF">SAMN00808754_2867</name>
</gene>
<evidence type="ECO:0000313" key="8">
    <source>
        <dbReference type="EMBL" id="SMB99357.1"/>
    </source>
</evidence>
<dbReference type="InterPro" id="IPR025944">
    <property type="entry name" value="Sigma_54_int_dom_CS"/>
</dbReference>
<dbReference type="InterPro" id="IPR009057">
    <property type="entry name" value="Homeodomain-like_sf"/>
</dbReference>
<dbReference type="Pfam" id="PF00158">
    <property type="entry name" value="Sigma54_activat"/>
    <property type="match status" value="1"/>
</dbReference>
<dbReference type="FunFam" id="3.40.50.300:FF:000006">
    <property type="entry name" value="DNA-binding transcriptional regulator NtrC"/>
    <property type="match status" value="1"/>
</dbReference>
<keyword evidence="2" id="KW-0067">ATP-binding</keyword>
<name>A0A1W1W157_9FIRM</name>
<dbReference type="InterPro" id="IPR000014">
    <property type="entry name" value="PAS"/>
</dbReference>
<evidence type="ECO:0000256" key="3">
    <source>
        <dbReference type="ARBA" id="ARBA00023015"/>
    </source>
</evidence>
<evidence type="ECO:0000256" key="5">
    <source>
        <dbReference type="ARBA" id="ARBA00023163"/>
    </source>
</evidence>
<dbReference type="CDD" id="cd00130">
    <property type="entry name" value="PAS"/>
    <property type="match status" value="1"/>
</dbReference>
<dbReference type="PROSITE" id="PS50112">
    <property type="entry name" value="PAS"/>
    <property type="match status" value="1"/>
</dbReference>
<keyword evidence="5" id="KW-0804">Transcription</keyword>
<evidence type="ECO:0000256" key="4">
    <source>
        <dbReference type="ARBA" id="ARBA00023125"/>
    </source>
</evidence>
<evidence type="ECO:0000259" key="6">
    <source>
        <dbReference type="PROSITE" id="PS50045"/>
    </source>
</evidence>
<dbReference type="InterPro" id="IPR035965">
    <property type="entry name" value="PAS-like_dom_sf"/>
</dbReference>
<reference evidence="8 9" key="1">
    <citation type="submission" date="2017-04" db="EMBL/GenBank/DDBJ databases">
        <authorList>
            <person name="Afonso C.L."/>
            <person name="Miller P.J."/>
            <person name="Scott M.A."/>
            <person name="Spackman E."/>
            <person name="Goraichik I."/>
            <person name="Dimitrov K.M."/>
            <person name="Suarez D.L."/>
            <person name="Swayne D.E."/>
        </authorList>
    </citation>
    <scope>NUCLEOTIDE SEQUENCE [LARGE SCALE GENOMIC DNA]</scope>
    <source>
        <strain evidence="8 9">ToBE</strain>
    </source>
</reference>
<dbReference type="CDD" id="cd00009">
    <property type="entry name" value="AAA"/>
    <property type="match status" value="1"/>
</dbReference>
<dbReference type="SMART" id="SM00091">
    <property type="entry name" value="PAS"/>
    <property type="match status" value="2"/>
</dbReference>
<dbReference type="EMBL" id="LT838272">
    <property type="protein sequence ID" value="SMB99357.1"/>
    <property type="molecule type" value="Genomic_DNA"/>
</dbReference>
<dbReference type="SUPFAM" id="SSF46689">
    <property type="entry name" value="Homeodomain-like"/>
    <property type="match status" value="1"/>
</dbReference>
<sequence length="605" mass="68016">MLSQVLPTILDSIQEGIIIVNKSHEIIAFNRSATEILNISNLKGAKLSELFPELVDLSRKEAEGEFCLKASQDSPPRWVKVTKKSLTEVGEEITLFIFQDITKLSRLRQCKRELLRIKKHYEYILDSLEEGVIVTDREGYIIYINAAQEKLDRVHRKDFLGRHITQAYNLNEEGSLIMQALKTKKPVPEQQQFYITMLGQAVNIVANAFPLMDEHNEIIGAVCICRETTKARELAEKILHLFDSNPINSKNIIGMSQYNVSHTMSTRKPSNIRYQFKDIIGTSRKLQTALHWAKMAAGTDSSVLIYGPTGTGKELFAQSIHSASSRHEGPFIGVNCAALPETLLESILFGTVKGAFTGAVDRPGLFEQAHGGTLFLDELNSMPLGLQAKLLRVLQDGRIRRVGGTQEIPVSVRIISSLNRDPFSAVQEGLLRADLFYRLGVILIEIPPLCERKEDIPQLVSYFINKFNTLLGRKVQGVTSEVMDLFLSYDWPGNVRELEHVIECSMNVIGDQTYIMLEHLPPHLKLKLPQGRPGSQLSWNNLETRIQLGRGSLKKELALAEKDLIMQILNQTSGNISQAARILGISRQSLQYRLKKFACQSKNSN</sequence>
<organism evidence="8 9">
    <name type="scientific">Thermanaeromonas toyohensis ToBE</name>
    <dbReference type="NCBI Taxonomy" id="698762"/>
    <lineage>
        <taxon>Bacteria</taxon>
        <taxon>Bacillati</taxon>
        <taxon>Bacillota</taxon>
        <taxon>Clostridia</taxon>
        <taxon>Neomoorellales</taxon>
        <taxon>Neomoorellaceae</taxon>
        <taxon>Thermanaeromonas</taxon>
    </lineage>
</organism>
<feature type="domain" description="Sigma-54 factor interaction" evidence="6">
    <location>
        <begin position="279"/>
        <end position="507"/>
    </location>
</feature>
<dbReference type="RefSeq" id="WP_084666553.1">
    <property type="nucleotide sequence ID" value="NZ_LT838272.1"/>
</dbReference>
<dbReference type="PRINTS" id="PR01590">
    <property type="entry name" value="HTHFIS"/>
</dbReference>
<dbReference type="Proteomes" id="UP000192569">
    <property type="component" value="Chromosome I"/>
</dbReference>
<dbReference type="GO" id="GO:0043565">
    <property type="term" value="F:sequence-specific DNA binding"/>
    <property type="evidence" value="ECO:0007669"/>
    <property type="project" value="InterPro"/>
</dbReference>
<accession>A0A1W1W157</accession>
<keyword evidence="4" id="KW-0238">DNA-binding</keyword>
<dbReference type="InterPro" id="IPR003593">
    <property type="entry name" value="AAA+_ATPase"/>
</dbReference>
<keyword evidence="9" id="KW-1185">Reference proteome</keyword>
<dbReference type="Gene3D" id="3.30.450.20">
    <property type="entry name" value="PAS domain"/>
    <property type="match status" value="2"/>
</dbReference>
<feature type="domain" description="PAS" evidence="7">
    <location>
        <begin position="117"/>
        <end position="162"/>
    </location>
</feature>
<dbReference type="SMART" id="SM00382">
    <property type="entry name" value="AAA"/>
    <property type="match status" value="1"/>
</dbReference>
<evidence type="ECO:0000256" key="2">
    <source>
        <dbReference type="ARBA" id="ARBA00022840"/>
    </source>
</evidence>
<dbReference type="InterPro" id="IPR002197">
    <property type="entry name" value="HTH_Fis"/>
</dbReference>
<dbReference type="GO" id="GO:0005524">
    <property type="term" value="F:ATP binding"/>
    <property type="evidence" value="ECO:0007669"/>
    <property type="project" value="UniProtKB-KW"/>
</dbReference>
<dbReference type="InterPro" id="IPR002078">
    <property type="entry name" value="Sigma_54_int"/>
</dbReference>
<protein>
    <submittedName>
        <fullName evidence="8">Arginine utilization regulatory protein</fullName>
    </submittedName>
</protein>
<dbReference type="PROSITE" id="PS00676">
    <property type="entry name" value="SIGMA54_INTERACT_2"/>
    <property type="match status" value="1"/>
</dbReference>
<keyword evidence="1" id="KW-0547">Nucleotide-binding</keyword>
<dbReference type="InterPro" id="IPR027417">
    <property type="entry name" value="P-loop_NTPase"/>
</dbReference>
<proteinExistence type="predicted"/>
<dbReference type="STRING" id="698762.SAMN00808754_2867"/>
<evidence type="ECO:0000256" key="1">
    <source>
        <dbReference type="ARBA" id="ARBA00022741"/>
    </source>
</evidence>
<dbReference type="AlphaFoldDB" id="A0A1W1W157"/>
<dbReference type="Gene3D" id="3.40.50.300">
    <property type="entry name" value="P-loop containing nucleotide triphosphate hydrolases"/>
    <property type="match status" value="1"/>
</dbReference>
<dbReference type="InterPro" id="IPR025943">
    <property type="entry name" value="Sigma_54_int_dom_ATP-bd_2"/>
</dbReference>
<dbReference type="Pfam" id="PF13426">
    <property type="entry name" value="PAS_9"/>
    <property type="match status" value="1"/>
</dbReference>
<dbReference type="OrthoDB" id="9803970at2"/>
<dbReference type="PANTHER" id="PTHR32071">
    <property type="entry name" value="TRANSCRIPTIONAL REGULATORY PROTEIN"/>
    <property type="match status" value="1"/>
</dbReference>
<dbReference type="NCBIfam" id="TIGR00229">
    <property type="entry name" value="sensory_box"/>
    <property type="match status" value="1"/>
</dbReference>
<dbReference type="GO" id="GO:0006355">
    <property type="term" value="P:regulation of DNA-templated transcription"/>
    <property type="evidence" value="ECO:0007669"/>
    <property type="project" value="InterPro"/>
</dbReference>
<dbReference type="Pfam" id="PF13188">
    <property type="entry name" value="PAS_8"/>
    <property type="match status" value="1"/>
</dbReference>
<dbReference type="InterPro" id="IPR058031">
    <property type="entry name" value="AAA_lid_NorR"/>
</dbReference>
<dbReference type="PROSITE" id="PS00688">
    <property type="entry name" value="SIGMA54_INTERACT_3"/>
    <property type="match status" value="1"/>
</dbReference>
<dbReference type="SUPFAM" id="SSF55785">
    <property type="entry name" value="PYP-like sensor domain (PAS domain)"/>
    <property type="match status" value="2"/>
</dbReference>